<reference evidence="2 4" key="2">
    <citation type="submission" date="2016-10" db="EMBL/GenBank/DDBJ databases">
        <authorList>
            <person name="de Groot N.N."/>
        </authorList>
    </citation>
    <scope>NUCLEOTIDE SEQUENCE [LARGE SCALE GENOMIC DNA]</scope>
    <source>
        <strain evidence="2 4">DSM 2895</strain>
    </source>
</reference>
<dbReference type="EMBL" id="FNED01000019">
    <property type="protein sequence ID" value="SDJ51589.1"/>
    <property type="molecule type" value="Genomic_DNA"/>
</dbReference>
<organism evidence="1 3">
    <name type="scientific">Aneurinibacillus migulanus</name>
    <name type="common">Bacillus migulanus</name>
    <dbReference type="NCBI Taxonomy" id="47500"/>
    <lineage>
        <taxon>Bacteria</taxon>
        <taxon>Bacillati</taxon>
        <taxon>Bacillota</taxon>
        <taxon>Bacilli</taxon>
        <taxon>Bacillales</taxon>
        <taxon>Paenibacillaceae</taxon>
        <taxon>Aneurinibacillus group</taxon>
        <taxon>Aneurinibacillus</taxon>
    </lineage>
</organism>
<evidence type="ECO:0000313" key="1">
    <source>
        <dbReference type="EMBL" id="KON96639.1"/>
    </source>
</evidence>
<dbReference type="AlphaFoldDB" id="A0A0D1Y6H8"/>
<dbReference type="EMBL" id="LGUG01000004">
    <property type="protein sequence ID" value="KON96639.1"/>
    <property type="molecule type" value="Genomic_DNA"/>
</dbReference>
<evidence type="ECO:0000313" key="4">
    <source>
        <dbReference type="Proteomes" id="UP000182836"/>
    </source>
</evidence>
<gene>
    <name evidence="1" type="ORF">AF333_15310</name>
    <name evidence="2" type="ORF">SAMN04487909_11994</name>
</gene>
<sequence length="167" mass="19813">MLYLMKDQLKDNDFTLFLRETTIDFSNPFILFEAGHSDGSSKVTSKLIMKYFIRRFGKGEHIRFWFFNFPESIVEEGKIKNDNFSVAYVTNELHARVDNLNAAHYFVDGYHEPRVLDYLPKKYELYNKEEGDLYIDDASDYYDQKKISRYLIGDKESELLSSRIAQR</sequence>
<reference evidence="1 3" key="1">
    <citation type="submission" date="2015-07" db="EMBL/GenBank/DDBJ databases">
        <title>Fjat-14205 dsm 2895.</title>
        <authorList>
            <person name="Liu B."/>
            <person name="Wang J."/>
            <person name="Zhu Y."/>
            <person name="Liu G."/>
            <person name="Chen Q."/>
            <person name="Chen Z."/>
            <person name="Lan J."/>
            <person name="Che J."/>
            <person name="Ge C."/>
            <person name="Shi H."/>
            <person name="Pan Z."/>
            <person name="Liu X."/>
        </authorList>
    </citation>
    <scope>NUCLEOTIDE SEQUENCE [LARGE SCALE GENOMIC DNA]</scope>
    <source>
        <strain evidence="1 3">DSM 2895</strain>
    </source>
</reference>
<protein>
    <submittedName>
        <fullName evidence="1">Uncharacterized protein</fullName>
    </submittedName>
</protein>
<evidence type="ECO:0000313" key="2">
    <source>
        <dbReference type="EMBL" id="SDJ51589.1"/>
    </source>
</evidence>
<dbReference type="STRING" id="47500.AF333_15310"/>
<dbReference type="PATRIC" id="fig|47500.8.peg.707"/>
<proteinExistence type="predicted"/>
<dbReference type="Proteomes" id="UP000182836">
    <property type="component" value="Unassembled WGS sequence"/>
</dbReference>
<evidence type="ECO:0000313" key="3">
    <source>
        <dbReference type="Proteomes" id="UP000037269"/>
    </source>
</evidence>
<keyword evidence="3" id="KW-1185">Reference proteome</keyword>
<accession>A0A0D1Y6H8</accession>
<dbReference type="RefSeq" id="WP_043066616.1">
    <property type="nucleotide sequence ID" value="NZ_BJOA01000246.1"/>
</dbReference>
<dbReference type="Proteomes" id="UP000037269">
    <property type="component" value="Unassembled WGS sequence"/>
</dbReference>
<name>A0A0D1Y6H8_ANEMI</name>